<dbReference type="STRING" id="1159016.SAMN02927937_01399"/>
<keyword evidence="1" id="KW-0732">Signal</keyword>
<name>A0A1H6L1D8_9FLAO</name>
<evidence type="ECO:0000313" key="2">
    <source>
        <dbReference type="EMBL" id="SEH78092.1"/>
    </source>
</evidence>
<accession>A0A1H6L1D8</accession>
<gene>
    <name evidence="2" type="ORF">SAMN02927937_01399</name>
</gene>
<dbReference type="EMBL" id="FNXE01000016">
    <property type="protein sequence ID" value="SEH78092.1"/>
    <property type="molecule type" value="Genomic_DNA"/>
</dbReference>
<feature type="chain" id="PRO_5011553536" evidence="1">
    <location>
        <begin position="20"/>
        <end position="197"/>
    </location>
</feature>
<dbReference type="OrthoDB" id="883791at2"/>
<proteinExistence type="predicted"/>
<evidence type="ECO:0000256" key="1">
    <source>
        <dbReference type="SAM" id="SignalP"/>
    </source>
</evidence>
<organism evidence="2 3">
    <name type="scientific">Paenimyroides marinum</name>
    <dbReference type="NCBI Taxonomy" id="1159016"/>
    <lineage>
        <taxon>Bacteria</taxon>
        <taxon>Pseudomonadati</taxon>
        <taxon>Bacteroidota</taxon>
        <taxon>Flavobacteriia</taxon>
        <taxon>Flavobacteriales</taxon>
        <taxon>Flavobacteriaceae</taxon>
        <taxon>Paenimyroides</taxon>
    </lineage>
</organism>
<feature type="signal peptide" evidence="1">
    <location>
        <begin position="1"/>
        <end position="19"/>
    </location>
</feature>
<dbReference type="Proteomes" id="UP000199634">
    <property type="component" value="Unassembled WGS sequence"/>
</dbReference>
<protein>
    <submittedName>
        <fullName evidence="2">Uncharacterized protein</fullName>
    </submittedName>
</protein>
<evidence type="ECO:0000313" key="3">
    <source>
        <dbReference type="Proteomes" id="UP000199634"/>
    </source>
</evidence>
<dbReference type="RefSeq" id="WP_091098040.1">
    <property type="nucleotide sequence ID" value="NZ_FNXE01000016.1"/>
</dbReference>
<sequence length="197" mass="23538">MKKIALSILAIIYSLTVFSQEISIQTEMDETKFEQTLKTFEGYSYYNFKFVTNETASLNFEIIEKEFVQGELKNEKVYFDSKNVLSNLIGNSISTTILAKSTSDTNYKMMLQFYEFYSLIRNFDLNNEDQYHFKIFINEAQKFTYNQVYLFCAIVKPIKIAENTYRDCDFAAAIDKYDKWYEIFGLDRYFVYEIRFY</sequence>
<dbReference type="AlphaFoldDB" id="A0A1H6L1D8"/>
<keyword evidence="3" id="KW-1185">Reference proteome</keyword>
<reference evidence="2 3" key="1">
    <citation type="submission" date="2016-10" db="EMBL/GenBank/DDBJ databases">
        <authorList>
            <person name="de Groot N.N."/>
        </authorList>
    </citation>
    <scope>NUCLEOTIDE SEQUENCE [LARGE SCALE GENOMIC DNA]</scope>
    <source>
        <strain evidence="2 3">CGMCC 1.10825</strain>
    </source>
</reference>